<dbReference type="EMBL" id="ADCP02000001">
    <property type="protein sequence ID" value="EFV43224.1"/>
    <property type="molecule type" value="Genomic_DNA"/>
</dbReference>
<comment type="caution">
    <text evidence="1">The sequence shown here is derived from an EMBL/GenBank/DDBJ whole genome shotgun (WGS) entry which is preliminary data.</text>
</comment>
<organism evidence="1 2">
    <name type="scientific">Bilophila wadsworthia (strain 3_1_6)</name>
    <dbReference type="NCBI Taxonomy" id="563192"/>
    <lineage>
        <taxon>Bacteria</taxon>
        <taxon>Pseudomonadati</taxon>
        <taxon>Thermodesulfobacteriota</taxon>
        <taxon>Desulfovibrionia</taxon>
        <taxon>Desulfovibrionales</taxon>
        <taxon>Desulfovibrionaceae</taxon>
        <taxon>Bilophila</taxon>
    </lineage>
</organism>
<accession>E5Y9U7</accession>
<dbReference type="Proteomes" id="UP000006034">
    <property type="component" value="Unassembled WGS sequence"/>
</dbReference>
<dbReference type="STRING" id="563192.HMPREF0179_02965"/>
<proteinExistence type="predicted"/>
<reference evidence="1 2" key="2">
    <citation type="submission" date="2013-04" db="EMBL/GenBank/DDBJ databases">
        <title>The Genome Sequence of Bilophila wadsworthia 3_1_6.</title>
        <authorList>
            <consortium name="The Broad Institute Genomics Platform"/>
            <person name="Earl A."/>
            <person name="Ward D."/>
            <person name="Feldgarden M."/>
            <person name="Gevers D."/>
            <person name="Sibley C."/>
            <person name="Strauss J."/>
            <person name="Allen-Vercoe E."/>
            <person name="Walker B."/>
            <person name="Young S."/>
            <person name="Zeng Q."/>
            <person name="Gargeya S."/>
            <person name="Fitzgerald M."/>
            <person name="Haas B."/>
            <person name="Abouelleil A."/>
            <person name="Allen A.W."/>
            <person name="Alvarado L."/>
            <person name="Arachchi H.M."/>
            <person name="Berlin A.M."/>
            <person name="Chapman S.B."/>
            <person name="Gainer-Dewar J."/>
            <person name="Goldberg J."/>
            <person name="Griggs A."/>
            <person name="Gujja S."/>
            <person name="Hansen M."/>
            <person name="Howarth C."/>
            <person name="Imamovic A."/>
            <person name="Ireland A."/>
            <person name="Larimer J."/>
            <person name="McCowan C."/>
            <person name="Murphy C."/>
            <person name="Pearson M."/>
            <person name="Poon T.W."/>
            <person name="Priest M."/>
            <person name="Roberts A."/>
            <person name="Saif S."/>
            <person name="Shea T."/>
            <person name="Sisk P."/>
            <person name="Sykes S."/>
            <person name="Wortman J."/>
            <person name="Nusbaum C."/>
            <person name="Birren B."/>
        </authorList>
    </citation>
    <scope>NUCLEOTIDE SEQUENCE [LARGE SCALE GENOMIC DNA]</scope>
    <source>
        <strain evidence="1 2">3_1_6</strain>
    </source>
</reference>
<gene>
    <name evidence="1" type="ORF">HMPREF0179_02965</name>
</gene>
<sequence>MTRPKGTVGEKMSMTFVMTLDQWAQFRQFWKVGLNGGVIPFNYFDPDLNEFFDVRFDPSASEDFSVKERGPLHREVSMTWEVLP</sequence>
<dbReference type="HOGENOM" id="CLU_2520967_0_0_7"/>
<protein>
    <submittedName>
        <fullName evidence="1">Uncharacterized protein</fullName>
    </submittedName>
</protein>
<reference evidence="1 2" key="1">
    <citation type="submission" date="2010-10" db="EMBL/GenBank/DDBJ databases">
        <authorList>
            <consortium name="The Broad Institute Genome Sequencing Platform"/>
            <person name="Ward D."/>
            <person name="Earl A."/>
            <person name="Feldgarden M."/>
            <person name="Young S.K."/>
            <person name="Gargeya S."/>
            <person name="Zeng Q."/>
            <person name="Alvarado L."/>
            <person name="Berlin A."/>
            <person name="Bochicchio J."/>
            <person name="Chapman S.B."/>
            <person name="Chen Z."/>
            <person name="Freedman E."/>
            <person name="Gellesch M."/>
            <person name="Goldberg J."/>
            <person name="Griggs A."/>
            <person name="Gujja S."/>
            <person name="Heilman E."/>
            <person name="Heiman D."/>
            <person name="Howarth C."/>
            <person name="Mehta T."/>
            <person name="Neiman D."/>
            <person name="Pearson M."/>
            <person name="Roberts A."/>
            <person name="Saif S."/>
            <person name="Shea T."/>
            <person name="Shenoy N."/>
            <person name="Sisk P."/>
            <person name="Stolte C."/>
            <person name="Sykes S."/>
            <person name="White J."/>
            <person name="Yandava C."/>
            <person name="Allen-Vercoe E."/>
            <person name="Sibley C."/>
            <person name="Ambrose C.E."/>
            <person name="Strauss J."/>
            <person name="Daigneault M."/>
            <person name="Haas B."/>
            <person name="Nusbaum C."/>
            <person name="Birren B."/>
        </authorList>
    </citation>
    <scope>NUCLEOTIDE SEQUENCE [LARGE SCALE GENOMIC DNA]</scope>
    <source>
        <strain evidence="1 2">3_1_6</strain>
    </source>
</reference>
<dbReference type="AlphaFoldDB" id="E5Y9U7"/>
<name>E5Y9U7_BILW3</name>
<evidence type="ECO:0000313" key="2">
    <source>
        <dbReference type="Proteomes" id="UP000006034"/>
    </source>
</evidence>
<evidence type="ECO:0000313" key="1">
    <source>
        <dbReference type="EMBL" id="EFV43224.1"/>
    </source>
</evidence>
<keyword evidence="2" id="KW-1185">Reference proteome</keyword>